<name>F8F114_GRAC1</name>
<gene>
    <name evidence="2" type="ordered locus">Spica_2707</name>
</gene>
<dbReference type="KEGG" id="scd:Spica_2707"/>
<dbReference type="Proteomes" id="UP000000503">
    <property type="component" value="Chromosome"/>
</dbReference>
<reference evidence="3" key="1">
    <citation type="journal article" date="2013" name="Stand. Genomic Sci.">
        <title>Genome sequence of the thermophilic fresh-water bacterium Spirochaeta caldaria type strain (H1(T)), reclassification of Spirochaeta caldaria, Spirochaeta stenostrepta, and Spirochaeta zuelzerae in the genus Treponema as Treponema caldaria comb. nov., Treponema stenostrepta comb. nov., and Treponema zuelzerae comb. nov., and emendation of the genus Treponema.</title>
        <authorList>
            <person name="Abt B."/>
            <person name="Goker M."/>
            <person name="Scheuner C."/>
            <person name="Han C."/>
            <person name="Lu M."/>
            <person name="Misra M."/>
            <person name="Lapidus A."/>
            <person name="Nolan M."/>
            <person name="Lucas S."/>
            <person name="Hammon N."/>
            <person name="Deshpande S."/>
            <person name="Cheng J.F."/>
            <person name="Tapia R."/>
            <person name="Goodwin L.A."/>
            <person name="Pitluck S."/>
            <person name="Liolios K."/>
            <person name="Pagani I."/>
            <person name="Ivanova N."/>
            <person name="Mavromatis K."/>
            <person name="Mikhailova N."/>
            <person name="Huntemann M."/>
            <person name="Pati A."/>
            <person name="Chen A."/>
            <person name="Palaniappan K."/>
            <person name="Land M."/>
            <person name="Hauser L."/>
            <person name="Jeffries C.D."/>
            <person name="Rohde M."/>
            <person name="Spring S."/>
            <person name="Gronow S."/>
            <person name="Detter J.C."/>
            <person name="Bristow J."/>
            <person name="Eisen J.A."/>
            <person name="Markowitz V."/>
            <person name="Hugenholtz P."/>
            <person name="Kyrpides N.C."/>
            <person name="Woyke T."/>
            <person name="Klenk H.P."/>
        </authorList>
    </citation>
    <scope>NUCLEOTIDE SEQUENCE</scope>
    <source>
        <strain evidence="3">ATCC 51460 / DSM 7334 / H1</strain>
    </source>
</reference>
<sequence>MNIWIEWFGTFASVVVAISLTLKNIKRLRVVNLIGSLAFAIYGFLISAWPVFGLNAFIVLVNTYYLYVMARDAKKPETFEILFVNLVHDEYAQRFLQFYEADIKKYFPSFPFKGKDDYLASLEACFILRQTVPVSLVVYRREANGDLSILMDYAIPAYRDLKNAKFFLETALKNIARTAKVVHAQAEVPAHETYLKKLGFTKVGTSGSVQLYQKTLG</sequence>
<dbReference type="RefSeq" id="WP_013970082.1">
    <property type="nucleotide sequence ID" value="NC_015732.1"/>
</dbReference>
<protein>
    <recommendedName>
        <fullName evidence="4">N-acetyltransferase domain-containing protein</fullName>
    </recommendedName>
</protein>
<dbReference type="HOGENOM" id="CLU_111897_0_0_12"/>
<dbReference type="AlphaFoldDB" id="F8F114"/>
<keyword evidence="1" id="KW-0812">Transmembrane</keyword>
<feature type="transmembrane region" description="Helical" evidence="1">
    <location>
        <begin position="6"/>
        <end position="22"/>
    </location>
</feature>
<keyword evidence="1" id="KW-0472">Membrane</keyword>
<evidence type="ECO:0000313" key="3">
    <source>
        <dbReference type="Proteomes" id="UP000000503"/>
    </source>
</evidence>
<dbReference type="eggNOG" id="COG1246">
    <property type="taxonomic scope" value="Bacteria"/>
</dbReference>
<organism evidence="2 3">
    <name type="scientific">Gracilinema caldarium (strain ATCC 51460 / DSM 7334 / H1)</name>
    <name type="common">Treponema caldarium</name>
    <dbReference type="NCBI Taxonomy" id="744872"/>
    <lineage>
        <taxon>Bacteria</taxon>
        <taxon>Pseudomonadati</taxon>
        <taxon>Spirochaetota</taxon>
        <taxon>Spirochaetia</taxon>
        <taxon>Spirochaetales</taxon>
        <taxon>Breznakiellaceae</taxon>
        <taxon>Gracilinema</taxon>
    </lineage>
</organism>
<proteinExistence type="predicted"/>
<dbReference type="STRING" id="744872.Spica_2707"/>
<keyword evidence="1" id="KW-1133">Transmembrane helix</keyword>
<accession>F8F114</accession>
<feature type="transmembrane region" description="Helical" evidence="1">
    <location>
        <begin position="29"/>
        <end position="46"/>
    </location>
</feature>
<dbReference type="EMBL" id="CP002868">
    <property type="protein sequence ID" value="AEJ20804.1"/>
    <property type="molecule type" value="Genomic_DNA"/>
</dbReference>
<evidence type="ECO:0008006" key="4">
    <source>
        <dbReference type="Google" id="ProtNLM"/>
    </source>
</evidence>
<evidence type="ECO:0000256" key="1">
    <source>
        <dbReference type="SAM" id="Phobius"/>
    </source>
</evidence>
<dbReference type="OrthoDB" id="677174at2"/>
<keyword evidence="3" id="KW-1185">Reference proteome</keyword>
<evidence type="ECO:0000313" key="2">
    <source>
        <dbReference type="EMBL" id="AEJ20804.1"/>
    </source>
</evidence>